<evidence type="ECO:0000313" key="3">
    <source>
        <dbReference type="Proteomes" id="UP000005839"/>
    </source>
</evidence>
<organism evidence="2 3">
    <name type="scientific">Shewanella benthica KT99</name>
    <dbReference type="NCBI Taxonomy" id="314608"/>
    <lineage>
        <taxon>Bacteria</taxon>
        <taxon>Pseudomonadati</taxon>
        <taxon>Pseudomonadota</taxon>
        <taxon>Gammaproteobacteria</taxon>
        <taxon>Alteromonadales</taxon>
        <taxon>Shewanellaceae</taxon>
        <taxon>Shewanella</taxon>
    </lineage>
</organism>
<accession>A9DMN8</accession>
<evidence type="ECO:0000256" key="1">
    <source>
        <dbReference type="SAM" id="Phobius"/>
    </source>
</evidence>
<gene>
    <name evidence="2" type="ORF">KT99_11816</name>
</gene>
<dbReference type="EMBL" id="ABIC01000073">
    <property type="protein sequence ID" value="EDP98736.1"/>
    <property type="molecule type" value="Genomic_DNA"/>
</dbReference>
<keyword evidence="3" id="KW-1185">Reference proteome</keyword>
<proteinExistence type="predicted"/>
<protein>
    <submittedName>
        <fullName evidence="2">Pteridine reductase</fullName>
    </submittedName>
</protein>
<dbReference type="Proteomes" id="UP000005839">
    <property type="component" value="Unassembled WGS sequence"/>
</dbReference>
<name>A9DMN8_9GAMM</name>
<keyword evidence="1" id="KW-0472">Membrane</keyword>
<keyword evidence="1" id="KW-0812">Transmembrane</keyword>
<evidence type="ECO:0000313" key="2">
    <source>
        <dbReference type="EMBL" id="EDP98736.1"/>
    </source>
</evidence>
<reference evidence="2 3" key="1">
    <citation type="submission" date="2007-10" db="EMBL/GenBank/DDBJ databases">
        <authorList>
            <person name="Yayanos A."/>
            <person name="Ferriera S."/>
            <person name="Johnson J."/>
            <person name="Kravitz S."/>
            <person name="Halpern A."/>
            <person name="Remington K."/>
            <person name="Beeson K."/>
            <person name="Tran B."/>
            <person name="Rogers Y.-H."/>
            <person name="Friedman R."/>
            <person name="Venter J.C."/>
        </authorList>
    </citation>
    <scope>NUCLEOTIDE SEQUENCE [LARGE SCALE GENOMIC DNA]</scope>
    <source>
        <strain evidence="2 3">KT99</strain>
    </source>
</reference>
<keyword evidence="1" id="KW-1133">Transmembrane helix</keyword>
<feature type="transmembrane region" description="Helical" evidence="1">
    <location>
        <begin position="12"/>
        <end position="33"/>
    </location>
</feature>
<sequence length="59" mass="6551">MYWITADPAIIIVILITAGAIDINMLMVPAVGATDRLSGKFHKHSYYPFVINERLSKSS</sequence>
<comment type="caution">
    <text evidence="2">The sequence shown here is derived from an EMBL/GenBank/DDBJ whole genome shotgun (WGS) entry which is preliminary data.</text>
</comment>
<dbReference type="AlphaFoldDB" id="A9DMN8"/>